<dbReference type="Proteomes" id="UP000034154">
    <property type="component" value="Unassembled WGS sequence"/>
</dbReference>
<evidence type="ECO:0000313" key="3">
    <source>
        <dbReference type="Proteomes" id="UP000034154"/>
    </source>
</evidence>
<keyword evidence="1" id="KW-1133">Transmembrane helix</keyword>
<sequence>MTFKQFLITMAGATFIVWLAWLFILLNLDPVVSGWSGFLFFYCTLGTALVGTLAIVGTAVRRSFRPNDLISRQVLVSFRQAIWLSAILVTTMILFSQGVFRLWIISLVIVVFAFVELAFLSARRRPAGFV</sequence>
<feature type="transmembrane region" description="Helical" evidence="1">
    <location>
        <begin position="81"/>
        <end position="97"/>
    </location>
</feature>
<feature type="transmembrane region" description="Helical" evidence="1">
    <location>
        <begin position="103"/>
        <end position="122"/>
    </location>
</feature>
<proteinExistence type="predicted"/>
<evidence type="ECO:0000313" key="2">
    <source>
        <dbReference type="EMBL" id="KKT72052.1"/>
    </source>
</evidence>
<protein>
    <submittedName>
        <fullName evidence="2">Uncharacterized protein</fullName>
    </submittedName>
</protein>
<gene>
    <name evidence="2" type="ORF">UW63_C0002G0020</name>
</gene>
<dbReference type="AlphaFoldDB" id="A0A0G1LT68"/>
<organism evidence="2 3">
    <name type="scientific">Candidatus Uhrbacteria bacterium GW2011_GWF2_44_350</name>
    <dbReference type="NCBI Taxonomy" id="1619000"/>
    <lineage>
        <taxon>Bacteria</taxon>
        <taxon>Candidatus Uhriibacteriota</taxon>
    </lineage>
</organism>
<feature type="transmembrane region" description="Helical" evidence="1">
    <location>
        <begin position="38"/>
        <end position="60"/>
    </location>
</feature>
<comment type="caution">
    <text evidence="2">The sequence shown here is derived from an EMBL/GenBank/DDBJ whole genome shotgun (WGS) entry which is preliminary data.</text>
</comment>
<feature type="transmembrane region" description="Helical" evidence="1">
    <location>
        <begin position="7"/>
        <end position="26"/>
    </location>
</feature>
<keyword evidence="1" id="KW-0472">Membrane</keyword>
<accession>A0A0G1LT68</accession>
<dbReference type="EMBL" id="LCJB01000002">
    <property type="protein sequence ID" value="KKT72052.1"/>
    <property type="molecule type" value="Genomic_DNA"/>
</dbReference>
<keyword evidence="1" id="KW-0812">Transmembrane</keyword>
<evidence type="ECO:0000256" key="1">
    <source>
        <dbReference type="SAM" id="Phobius"/>
    </source>
</evidence>
<reference evidence="2 3" key="1">
    <citation type="journal article" date="2015" name="Nature">
        <title>rRNA introns, odd ribosomes, and small enigmatic genomes across a large radiation of phyla.</title>
        <authorList>
            <person name="Brown C.T."/>
            <person name="Hug L.A."/>
            <person name="Thomas B.C."/>
            <person name="Sharon I."/>
            <person name="Castelle C.J."/>
            <person name="Singh A."/>
            <person name="Wilkins M.J."/>
            <person name="Williams K.H."/>
            <person name="Banfield J.F."/>
        </authorList>
    </citation>
    <scope>NUCLEOTIDE SEQUENCE [LARGE SCALE GENOMIC DNA]</scope>
</reference>
<name>A0A0G1LT68_9BACT</name>